<name>A0A2T9ZEH4_9FUNG</name>
<comment type="caution">
    <text evidence="1">The sequence shown here is derived from an EMBL/GenBank/DDBJ whole genome shotgun (WGS) entry which is preliminary data.</text>
</comment>
<proteinExistence type="predicted"/>
<organism evidence="1 2">
    <name type="scientific">Smittium megazygosporum</name>
    <dbReference type="NCBI Taxonomy" id="133381"/>
    <lineage>
        <taxon>Eukaryota</taxon>
        <taxon>Fungi</taxon>
        <taxon>Fungi incertae sedis</taxon>
        <taxon>Zoopagomycota</taxon>
        <taxon>Kickxellomycotina</taxon>
        <taxon>Harpellomycetes</taxon>
        <taxon>Harpellales</taxon>
        <taxon>Legeriomycetaceae</taxon>
        <taxon>Smittium</taxon>
    </lineage>
</organism>
<evidence type="ECO:0000313" key="1">
    <source>
        <dbReference type="EMBL" id="PVV02989.1"/>
    </source>
</evidence>
<gene>
    <name evidence="1" type="ORF">BB560_002549</name>
</gene>
<reference evidence="1 2" key="1">
    <citation type="journal article" date="2018" name="MBio">
        <title>Comparative Genomics Reveals the Core Gene Toolbox for the Fungus-Insect Symbiosis.</title>
        <authorList>
            <person name="Wang Y."/>
            <person name="Stata M."/>
            <person name="Wang W."/>
            <person name="Stajich J.E."/>
            <person name="White M.M."/>
            <person name="Moncalvo J.M."/>
        </authorList>
    </citation>
    <scope>NUCLEOTIDE SEQUENCE [LARGE SCALE GENOMIC DNA]</scope>
    <source>
        <strain evidence="1 2">SC-DP-2</strain>
    </source>
</reference>
<dbReference type="AlphaFoldDB" id="A0A2T9ZEH4"/>
<dbReference type="EMBL" id="MBFS01000292">
    <property type="protein sequence ID" value="PVV02989.1"/>
    <property type="molecule type" value="Genomic_DNA"/>
</dbReference>
<sequence>MIEDIRELHQTIGFHSGQRPNILALVAGLHSQKSLRENAIGGGPVELSGSFYDKSDVDGNGNAGKYNFKVYPRDVPRSERYQVKIKDGIKLFLSYIFIEGRLLSSPTCSEDLTSYNLVAYNETKISDKRSNKYASDHIQRGSSGDALMGPSSIVIQMKRVGMLRGVRGGGEGERFLSNGGHCER</sequence>
<protein>
    <submittedName>
        <fullName evidence="1">Uncharacterized protein</fullName>
    </submittedName>
</protein>
<accession>A0A2T9ZEH4</accession>
<keyword evidence="2" id="KW-1185">Reference proteome</keyword>
<dbReference type="Proteomes" id="UP000245609">
    <property type="component" value="Unassembled WGS sequence"/>
</dbReference>
<evidence type="ECO:0000313" key="2">
    <source>
        <dbReference type="Proteomes" id="UP000245609"/>
    </source>
</evidence>